<sequence length="370" mass="41255">MAQARASVDARPDDSYFHPYWNPQTRSKCLAVYTAGMLPAPAPDPVFNAHTLSWFARVWAPGDPPYLVVNPGSPCEGLMPASPEGRALWLQHAAKFERTGLAPHVIHTLDVGGPPQGPVAFGLAAGAHLSVNNGRFWNAMAYHGVGYRIEKETLEEWWGVTNREQWLATLEALLRADMVSSVWEFVLQLRRSMARDFAGPVSVDHWREAAARIVRARAEEAARPRLSPDGVTQGRAPSPTELESQVAGVQRLIGRIARYEARFRADGLLPESGYIRTIEGWDYGRASSMARWGLVCRYGTLAEAESAVIRAGQLVRTNYRSWADFSAAYVLGRCLHFDEEEFGKWYEDVLAVHRVLMTDPASPWLTIPWT</sequence>
<dbReference type="InterPro" id="IPR009677">
    <property type="entry name" value="DUF1266"/>
</dbReference>
<keyword evidence="3" id="KW-1185">Reference proteome</keyword>
<evidence type="ECO:0000313" key="2">
    <source>
        <dbReference type="EMBL" id="MFC5025203.1"/>
    </source>
</evidence>
<feature type="domain" description="DUF1266" evidence="1">
    <location>
        <begin position="154"/>
        <end position="369"/>
    </location>
</feature>
<evidence type="ECO:0000313" key="3">
    <source>
        <dbReference type="Proteomes" id="UP001595829"/>
    </source>
</evidence>
<dbReference type="RefSeq" id="WP_345690864.1">
    <property type="nucleotide sequence ID" value="NZ_BAABIT010000001.1"/>
</dbReference>
<dbReference type="Proteomes" id="UP001595829">
    <property type="component" value="Unassembled WGS sequence"/>
</dbReference>
<dbReference type="Pfam" id="PF06889">
    <property type="entry name" value="DUF1266"/>
    <property type="match status" value="1"/>
</dbReference>
<proteinExistence type="predicted"/>
<dbReference type="EMBL" id="JBHSJD010000018">
    <property type="protein sequence ID" value="MFC5025203.1"/>
    <property type="molecule type" value="Genomic_DNA"/>
</dbReference>
<comment type="caution">
    <text evidence="2">The sequence shown here is derived from an EMBL/GenBank/DDBJ whole genome shotgun (WGS) entry which is preliminary data.</text>
</comment>
<accession>A0ABV9XKG0</accession>
<gene>
    <name evidence="2" type="ORF">ACFPM3_24040</name>
</gene>
<reference evidence="3" key="1">
    <citation type="journal article" date="2019" name="Int. J. Syst. Evol. Microbiol.">
        <title>The Global Catalogue of Microorganisms (GCM) 10K type strain sequencing project: providing services to taxonomists for standard genome sequencing and annotation.</title>
        <authorList>
            <consortium name="The Broad Institute Genomics Platform"/>
            <consortium name="The Broad Institute Genome Sequencing Center for Infectious Disease"/>
            <person name="Wu L."/>
            <person name="Ma J."/>
        </authorList>
    </citation>
    <scope>NUCLEOTIDE SEQUENCE [LARGE SCALE GENOMIC DNA]</scope>
    <source>
        <strain evidence="3">CGMCC 4.1648</strain>
    </source>
</reference>
<name>A0ABV9XKG0_9ACTN</name>
<evidence type="ECO:0000259" key="1">
    <source>
        <dbReference type="Pfam" id="PF06889"/>
    </source>
</evidence>
<organism evidence="2 3">
    <name type="scientific">Streptomyces coeruleoprunus</name>
    <dbReference type="NCBI Taxonomy" id="285563"/>
    <lineage>
        <taxon>Bacteria</taxon>
        <taxon>Bacillati</taxon>
        <taxon>Actinomycetota</taxon>
        <taxon>Actinomycetes</taxon>
        <taxon>Kitasatosporales</taxon>
        <taxon>Streptomycetaceae</taxon>
        <taxon>Streptomyces</taxon>
    </lineage>
</organism>
<protein>
    <submittedName>
        <fullName evidence="2">DUF1266 domain-containing protein</fullName>
    </submittedName>
</protein>